<dbReference type="EMBL" id="JSUQ01000012">
    <property type="protein sequence ID" value="KHQ52331.1"/>
    <property type="molecule type" value="Genomic_DNA"/>
</dbReference>
<sequence>MAGGFLLLASTALAQGKMPYEISDEVIYNGRSFDVWFGLYETETVRDAPDTGLPQKEWIEQSRLVVRTNQDPQIGPGDKVPARKVGIAFCRHYGLTVRSAPGDAHEWQGEWSFVDLCWKDGW</sequence>
<dbReference type="OrthoDB" id="7866734at2"/>
<keyword evidence="2" id="KW-1185">Reference proteome</keyword>
<dbReference type="STRING" id="561184.SAMN05216376_102316"/>
<reference evidence="1 2" key="1">
    <citation type="submission" date="2014-10" db="EMBL/GenBank/DDBJ databases">
        <title>Genome sequence of Ponticoccus sp. strain UMTAT08 isolated from clonal culture of toxic dinoflagellate Alexandrium tamiyavanichii.</title>
        <authorList>
            <person name="Gan H.Y."/>
            <person name="Muhd D.-D."/>
            <person name="Mohd Noor M.E."/>
            <person name="Yeong Y.S."/>
            <person name="Usup G."/>
        </authorList>
    </citation>
    <scope>NUCLEOTIDE SEQUENCE [LARGE SCALE GENOMIC DNA]</scope>
    <source>
        <strain evidence="1 2">UMTAT08</strain>
    </source>
</reference>
<proteinExistence type="predicted"/>
<comment type="caution">
    <text evidence="1">The sequence shown here is derived from an EMBL/GenBank/DDBJ whole genome shotgun (WGS) entry which is preliminary data.</text>
</comment>
<organism evidence="1 2">
    <name type="scientific">Mameliella alba</name>
    <dbReference type="NCBI Taxonomy" id="561184"/>
    <lineage>
        <taxon>Bacteria</taxon>
        <taxon>Pseudomonadati</taxon>
        <taxon>Pseudomonadota</taxon>
        <taxon>Alphaproteobacteria</taxon>
        <taxon>Rhodobacterales</taxon>
        <taxon>Roseobacteraceae</taxon>
        <taxon>Mameliella</taxon>
    </lineage>
</organism>
<name>A0A0B3S6M5_9RHOB</name>
<accession>A0A0B3S6M5</accession>
<evidence type="ECO:0000313" key="2">
    <source>
        <dbReference type="Proteomes" id="UP000030960"/>
    </source>
</evidence>
<protein>
    <submittedName>
        <fullName evidence="1">Uncharacterized protein</fullName>
    </submittedName>
</protein>
<evidence type="ECO:0000313" key="1">
    <source>
        <dbReference type="EMBL" id="KHQ52331.1"/>
    </source>
</evidence>
<dbReference type="AlphaFoldDB" id="A0A0B3S6M5"/>
<dbReference type="RefSeq" id="WP_043143608.1">
    <property type="nucleotide sequence ID" value="NZ_JSUQ01000012.1"/>
</dbReference>
<dbReference type="Proteomes" id="UP000030960">
    <property type="component" value="Unassembled WGS sequence"/>
</dbReference>
<gene>
    <name evidence="1" type="ORF">OA50_03349</name>
</gene>